<dbReference type="AlphaFoldDB" id="A0A2M7AP43"/>
<gene>
    <name evidence="1" type="ORF">COS81_01220</name>
</gene>
<protein>
    <recommendedName>
        <fullName evidence="3">Peptidase S8/S53 domain-containing protein</fullName>
    </recommendedName>
</protein>
<dbReference type="Proteomes" id="UP000229916">
    <property type="component" value="Unassembled WGS sequence"/>
</dbReference>
<name>A0A2M7AP43_UNCKA</name>
<comment type="caution">
    <text evidence="1">The sequence shown here is derived from an EMBL/GenBank/DDBJ whole genome shotgun (WGS) entry which is preliminary data.</text>
</comment>
<accession>A0A2M7AP43</accession>
<dbReference type="EMBL" id="PEWD01000026">
    <property type="protein sequence ID" value="PIU69146.1"/>
    <property type="molecule type" value="Genomic_DNA"/>
</dbReference>
<sequence length="189" mass="20844">MIARFEEKEIALVPTQDRLIIFKDGYIGREGAERNLAALVSVVSQSPKKFFAAAAGNPTAGIPHGVPDIEEARAKLEEQEKWPPNLAMVGVWGPNPYGGGEAPYAFGADFYVRAHDLESFGFQPASSFATPMVSEIVNRLRMSGIAEPGEIKKSLREMSDADGIENPAYIINLDKVREWFNLSLQEHDH</sequence>
<evidence type="ECO:0008006" key="3">
    <source>
        <dbReference type="Google" id="ProtNLM"/>
    </source>
</evidence>
<organism evidence="1 2">
    <name type="scientific">candidate division WWE3 bacterium CG06_land_8_20_14_3_00_42_16</name>
    <dbReference type="NCBI Taxonomy" id="1975083"/>
    <lineage>
        <taxon>Bacteria</taxon>
        <taxon>Katanobacteria</taxon>
    </lineage>
</organism>
<proteinExistence type="predicted"/>
<evidence type="ECO:0000313" key="2">
    <source>
        <dbReference type="Proteomes" id="UP000229916"/>
    </source>
</evidence>
<reference evidence="2" key="1">
    <citation type="submission" date="2017-09" db="EMBL/GenBank/DDBJ databases">
        <title>Depth-based differentiation of microbial function through sediment-hosted aquifers and enrichment of novel symbionts in the deep terrestrial subsurface.</title>
        <authorList>
            <person name="Probst A.J."/>
            <person name="Ladd B."/>
            <person name="Jarett J.K."/>
            <person name="Geller-Mcgrath D.E."/>
            <person name="Sieber C.M.K."/>
            <person name="Emerson J.B."/>
            <person name="Anantharaman K."/>
            <person name="Thomas B.C."/>
            <person name="Malmstrom R."/>
            <person name="Stieglmeier M."/>
            <person name="Klingl A."/>
            <person name="Woyke T."/>
            <person name="Ryan C.M."/>
            <person name="Banfield J.F."/>
        </authorList>
    </citation>
    <scope>NUCLEOTIDE SEQUENCE [LARGE SCALE GENOMIC DNA]</scope>
</reference>
<evidence type="ECO:0000313" key="1">
    <source>
        <dbReference type="EMBL" id="PIU69146.1"/>
    </source>
</evidence>